<dbReference type="SMART" id="SM00885">
    <property type="entry name" value="D5_N"/>
    <property type="match status" value="1"/>
</dbReference>
<dbReference type="AlphaFoldDB" id="A0AAE3G7U7"/>
<dbReference type="EMBL" id="JALJXV010000010">
    <property type="protein sequence ID" value="MCP1676649.1"/>
    <property type="molecule type" value="Genomic_DNA"/>
</dbReference>
<evidence type="ECO:0000313" key="7">
    <source>
        <dbReference type="EMBL" id="MCP1676649.1"/>
    </source>
</evidence>
<keyword evidence="8" id="KW-1185">Reference proteome</keyword>
<dbReference type="InterPro" id="IPR014818">
    <property type="entry name" value="Phage/plasmid_primase_P4_C"/>
</dbReference>
<dbReference type="Gene3D" id="3.30.70.1790">
    <property type="entry name" value="RepB DNA-primase, N-terminal domain"/>
    <property type="match status" value="1"/>
</dbReference>
<dbReference type="Pfam" id="PF03288">
    <property type="entry name" value="Pox_D5"/>
    <property type="match status" value="1"/>
</dbReference>
<feature type="region of interest" description="Disordered" evidence="5">
    <location>
        <begin position="1"/>
        <end position="21"/>
    </location>
</feature>
<dbReference type="GO" id="GO:0016817">
    <property type="term" value="F:hydrolase activity, acting on acid anhydrides"/>
    <property type="evidence" value="ECO:0007669"/>
    <property type="project" value="InterPro"/>
</dbReference>
<name>A0AAE3G7U7_9GAMM</name>
<gene>
    <name evidence="7" type="ORF">J2T57_003820</name>
</gene>
<dbReference type="Pfam" id="PF08706">
    <property type="entry name" value="D5_N"/>
    <property type="match status" value="1"/>
</dbReference>
<dbReference type="Pfam" id="PF19263">
    <property type="entry name" value="DUF5906"/>
    <property type="match status" value="1"/>
</dbReference>
<dbReference type="GO" id="GO:0004386">
    <property type="term" value="F:helicase activity"/>
    <property type="evidence" value="ECO:0007669"/>
    <property type="project" value="UniProtKB-KW"/>
</dbReference>
<evidence type="ECO:0000313" key="8">
    <source>
        <dbReference type="Proteomes" id="UP001205843"/>
    </source>
</evidence>
<evidence type="ECO:0000256" key="4">
    <source>
        <dbReference type="ARBA" id="ARBA00022840"/>
    </source>
</evidence>
<dbReference type="GO" id="GO:0005524">
    <property type="term" value="F:ATP binding"/>
    <property type="evidence" value="ECO:0007669"/>
    <property type="project" value="UniProtKB-KW"/>
</dbReference>
<dbReference type="NCBIfam" id="TIGR01613">
    <property type="entry name" value="primase_Cterm"/>
    <property type="match status" value="1"/>
</dbReference>
<dbReference type="Proteomes" id="UP001205843">
    <property type="component" value="Unassembled WGS sequence"/>
</dbReference>
<dbReference type="InterPro" id="IPR039459">
    <property type="entry name" value="RepB-like_DNA_primase_dom"/>
</dbReference>
<evidence type="ECO:0000256" key="2">
    <source>
        <dbReference type="ARBA" id="ARBA00022801"/>
    </source>
</evidence>
<keyword evidence="2" id="KW-0378">Hydrolase</keyword>
<dbReference type="InterPro" id="IPR006500">
    <property type="entry name" value="Helicase_put_C_phage/plasmid"/>
</dbReference>
<dbReference type="Pfam" id="PF08707">
    <property type="entry name" value="PriCT_2"/>
    <property type="match status" value="1"/>
</dbReference>
<dbReference type="Gene3D" id="3.40.50.300">
    <property type="entry name" value="P-loop containing nucleotide triphosphate hydrolases"/>
    <property type="match status" value="1"/>
</dbReference>
<sequence length="815" mass="91244">MLKADIKNNVNDSKNNETDNIKPNLQEAQKFLSLLDGEAEVFTFQTFADTPQAKENSSQYARIFSGTLDEYAKKLTKLNQQGAGVFVTVQETDGEGRKKENITRIRAIFQEDDEGSDTRFPVDPHITVQSSPNKYHRYFLTEGASPHEFEAVQRRMVEDYGSDPSAKDRARVLRLPGFYHQKDPNKPHMVHIVKSTAERPIPWDRLKTAFPPVGLEGRRTVASASGKNFLTNPAEILSALGALDPDCDYNSWLRVGMALHSTKAGSAAFELWDQWSVKGHKYRDGETAKMWETFNSNCPNGVKLGTLFHMAKQAGWTGSPPIAPPISGSANNSLISLGTDGLPDLTHDQLALDLSAKYGWQNNAKYVAKQGNWFFWNGTVWSLDQKQTHITQTRSFIRDLALDVEKWAKEYAQNIGSTDEANKFEARWKSHAKNLRQRSFFINVANTAQSNSDLIAAPKDFDSDPMLVGTPGGTVDLRSGTLRAAERGDLITRQVAVTPASLGAHAAQWEAFLAQTQEDDAEMVGFLKRLCGYALTGLTSEHKLPFIFGTGGNGKSVFCNTIHQIMGEYATRTPAETFLANRGPQHPTDLASMEGKRLVTAAELPVGATWNESLLKDLTGGDLISARRMRQDFFEFSPECTVFMIGNQKPALRTVDDAMRRRLLLIPFTRQISDRDRDPDLMDKLKAEWPAILRWMIDGAIEWQKQGLNAPQRVVDASRDYLDSEDTLKEFMTDCLEKTDKGFVLTKDVYSAFKQWCEERGMTPWTQQSLTKSIRNRGFDVTRQSSGYALNGFKVIQENLGISPVSSYTSKKLQV</sequence>
<organism evidence="7 8">
    <name type="scientific">Natronocella acetinitrilica</name>
    <dbReference type="NCBI Taxonomy" id="414046"/>
    <lineage>
        <taxon>Bacteria</taxon>
        <taxon>Pseudomonadati</taxon>
        <taxon>Pseudomonadota</taxon>
        <taxon>Gammaproteobacteria</taxon>
        <taxon>Chromatiales</taxon>
        <taxon>Ectothiorhodospiraceae</taxon>
        <taxon>Natronocella</taxon>
    </lineage>
</organism>
<evidence type="ECO:0000259" key="6">
    <source>
        <dbReference type="PROSITE" id="PS51206"/>
    </source>
</evidence>
<feature type="domain" description="SF3 helicase" evidence="6">
    <location>
        <begin position="522"/>
        <end position="681"/>
    </location>
</feature>
<dbReference type="Pfam" id="PF16793">
    <property type="entry name" value="RepB_primase"/>
    <property type="match status" value="1"/>
</dbReference>
<proteinExistence type="predicted"/>
<dbReference type="InterPro" id="IPR014819">
    <property type="entry name" value="PriCT_2"/>
</dbReference>
<dbReference type="InterPro" id="IPR004968">
    <property type="entry name" value="DNA_primase/NTPase_C"/>
</dbReference>
<dbReference type="InterPro" id="IPR027417">
    <property type="entry name" value="P-loop_NTPase"/>
</dbReference>
<dbReference type="InterPro" id="IPR014015">
    <property type="entry name" value="Helicase_SF3_DNA-vir"/>
</dbReference>
<dbReference type="RefSeq" id="WP_253483386.1">
    <property type="nucleotide sequence ID" value="NZ_JALJXV010000010.1"/>
</dbReference>
<evidence type="ECO:0000256" key="5">
    <source>
        <dbReference type="SAM" id="MobiDB-lite"/>
    </source>
</evidence>
<protein>
    <submittedName>
        <fullName evidence="7">DNA primase/helicase</fullName>
    </submittedName>
</protein>
<dbReference type="PANTHER" id="PTHR35372">
    <property type="entry name" value="ATP BINDING PROTEIN-RELATED"/>
    <property type="match status" value="1"/>
</dbReference>
<reference evidence="7" key="1">
    <citation type="submission" date="2022-03" db="EMBL/GenBank/DDBJ databases">
        <title>Genomic Encyclopedia of Type Strains, Phase III (KMG-III): the genomes of soil and plant-associated and newly described type strains.</title>
        <authorList>
            <person name="Whitman W."/>
        </authorList>
    </citation>
    <scope>NUCLEOTIDE SEQUENCE</scope>
    <source>
        <strain evidence="7">ANL 6-2</strain>
    </source>
</reference>
<keyword evidence="4" id="KW-0067">ATP-binding</keyword>
<comment type="caution">
    <text evidence="7">The sequence shown here is derived from an EMBL/GenBank/DDBJ whole genome shotgun (WGS) entry which is preliminary data.</text>
</comment>
<dbReference type="InterPro" id="IPR045455">
    <property type="entry name" value="NrS-1_pol-like_helicase"/>
</dbReference>
<dbReference type="PROSITE" id="PS51206">
    <property type="entry name" value="SF3_HELICASE_1"/>
    <property type="match status" value="1"/>
</dbReference>
<accession>A0AAE3G7U7</accession>
<keyword evidence="3" id="KW-0347">Helicase</keyword>
<dbReference type="InterPro" id="IPR051620">
    <property type="entry name" value="ORF904-like_C"/>
</dbReference>
<evidence type="ECO:0000256" key="3">
    <source>
        <dbReference type="ARBA" id="ARBA00022806"/>
    </source>
</evidence>
<keyword evidence="1" id="KW-0547">Nucleotide-binding</keyword>
<evidence type="ECO:0000256" key="1">
    <source>
        <dbReference type="ARBA" id="ARBA00022741"/>
    </source>
</evidence>
<dbReference type="SUPFAM" id="SSF52540">
    <property type="entry name" value="P-loop containing nucleoside triphosphate hydrolases"/>
    <property type="match status" value="1"/>
</dbReference>
<dbReference type="PANTHER" id="PTHR35372:SF2">
    <property type="entry name" value="SF3 HELICASE DOMAIN-CONTAINING PROTEIN"/>
    <property type="match status" value="1"/>
</dbReference>